<sequence length="66" mass="7797">MNRCMRHSDRDAEFYCQKDNMYMCRECACCHTPRLYCKFRSSCIINILTREGELQNCEESRAASSS</sequence>
<dbReference type="GO" id="GO:0008270">
    <property type="term" value="F:zinc ion binding"/>
    <property type="evidence" value="ECO:0007669"/>
    <property type="project" value="InterPro"/>
</dbReference>
<dbReference type="Proteomes" id="UP000006055">
    <property type="component" value="Chromosome"/>
</dbReference>
<feature type="domain" description="B box-type" evidence="1">
    <location>
        <begin position="1"/>
        <end position="31"/>
    </location>
</feature>
<evidence type="ECO:0000259" key="1">
    <source>
        <dbReference type="PROSITE" id="PS50119"/>
    </source>
</evidence>
<keyword evidence="3" id="KW-1185">Reference proteome</keyword>
<dbReference type="EMBL" id="CP003360">
    <property type="protein sequence ID" value="AFM25812.1"/>
    <property type="molecule type" value="Genomic_DNA"/>
</dbReference>
<proteinExistence type="predicted"/>
<protein>
    <submittedName>
        <fullName evidence="2">B-box zinc finger</fullName>
    </submittedName>
</protein>
<evidence type="ECO:0000313" key="2">
    <source>
        <dbReference type="EMBL" id="AFM25812.1"/>
    </source>
</evidence>
<name>I4C8C1_DESTA</name>
<dbReference type="PROSITE" id="PS50119">
    <property type="entry name" value="ZF_BBOX"/>
    <property type="match status" value="1"/>
</dbReference>
<dbReference type="STRING" id="706587.Desti_3151"/>
<reference evidence="3" key="1">
    <citation type="submission" date="2012-06" db="EMBL/GenBank/DDBJ databases">
        <title>Complete sequence of chromosome of Desulfomonile tiedjei DSM 6799.</title>
        <authorList>
            <person name="Lucas S."/>
            <person name="Copeland A."/>
            <person name="Lapidus A."/>
            <person name="Glavina del Rio T."/>
            <person name="Dalin E."/>
            <person name="Tice H."/>
            <person name="Bruce D."/>
            <person name="Goodwin L."/>
            <person name="Pitluck S."/>
            <person name="Peters L."/>
            <person name="Ovchinnikova G."/>
            <person name="Zeytun A."/>
            <person name="Lu M."/>
            <person name="Kyrpides N."/>
            <person name="Mavromatis K."/>
            <person name="Ivanova N."/>
            <person name="Brettin T."/>
            <person name="Detter J.C."/>
            <person name="Han C."/>
            <person name="Larimer F."/>
            <person name="Land M."/>
            <person name="Hauser L."/>
            <person name="Markowitz V."/>
            <person name="Cheng J.-F."/>
            <person name="Hugenholtz P."/>
            <person name="Woyke T."/>
            <person name="Wu D."/>
            <person name="Spring S."/>
            <person name="Schroeder M."/>
            <person name="Brambilla E."/>
            <person name="Klenk H.-P."/>
            <person name="Eisen J.A."/>
        </authorList>
    </citation>
    <scope>NUCLEOTIDE SEQUENCE [LARGE SCALE GENOMIC DNA]</scope>
    <source>
        <strain evidence="3">ATCC 49306 / DSM 6799 / DCB-1</strain>
    </source>
</reference>
<dbReference type="KEGG" id="dti:Desti_3151"/>
<dbReference type="OrthoDB" id="5518440at2"/>
<dbReference type="HOGENOM" id="CLU_203779_0_0_7"/>
<dbReference type="SUPFAM" id="SSF57845">
    <property type="entry name" value="B-box zinc-binding domain"/>
    <property type="match status" value="1"/>
</dbReference>
<gene>
    <name evidence="2" type="ordered locus">Desti_3151</name>
</gene>
<evidence type="ECO:0000313" key="3">
    <source>
        <dbReference type="Proteomes" id="UP000006055"/>
    </source>
</evidence>
<dbReference type="InterPro" id="IPR000315">
    <property type="entry name" value="Znf_B-box"/>
</dbReference>
<accession>I4C8C1</accession>
<organism evidence="2 3">
    <name type="scientific">Desulfomonile tiedjei (strain ATCC 49306 / DSM 6799 / DCB-1)</name>
    <dbReference type="NCBI Taxonomy" id="706587"/>
    <lineage>
        <taxon>Bacteria</taxon>
        <taxon>Pseudomonadati</taxon>
        <taxon>Thermodesulfobacteriota</taxon>
        <taxon>Desulfomonilia</taxon>
        <taxon>Desulfomonilales</taxon>
        <taxon>Desulfomonilaceae</taxon>
        <taxon>Desulfomonile</taxon>
    </lineage>
</organism>
<dbReference type="AlphaFoldDB" id="I4C8C1"/>